<proteinExistence type="predicted"/>
<accession>A0A5J4VP46</accession>
<dbReference type="EMBL" id="SNRW01005777">
    <property type="protein sequence ID" value="KAA6384407.1"/>
    <property type="molecule type" value="Genomic_DNA"/>
</dbReference>
<evidence type="ECO:0000313" key="2">
    <source>
        <dbReference type="Proteomes" id="UP000324800"/>
    </source>
</evidence>
<gene>
    <name evidence="1" type="ORF">EZS28_020065</name>
</gene>
<dbReference type="Proteomes" id="UP000324800">
    <property type="component" value="Unassembled WGS sequence"/>
</dbReference>
<feature type="non-terminal residue" evidence="1">
    <location>
        <position position="995"/>
    </location>
</feature>
<evidence type="ECO:0000313" key="1">
    <source>
        <dbReference type="EMBL" id="KAA6384407.1"/>
    </source>
</evidence>
<protein>
    <submittedName>
        <fullName evidence="1">Uncharacterized protein</fullName>
    </submittedName>
</protein>
<sequence>MKTPTIPEVEPQFEKEADAQQIDPFQQLIQQLFQQQVIICETPTLSARRRSSIFEETLTADPSVYRWLLDIISEEEHMTKESVHFVLSEIQLIRVVAYTFDIPESQIQLSREDEGCCEALDPYNREEIDEMLEKKLNISEKIDVYTKQEDDALLLLKADKSELIDEYSKTEDDELFAIKLVIADYIDVYTKQEIDALHSNKLNTTDQIDAYSKIEDDALLLLKDDKAQLIDAYTKAEDDALLLLKTDKSELIDAYSKTDVDALLDDKLNITDQIDAYIKQEDDALLLLKANITELDNYVDLTSTQTISELREIASGKPKRYVFATTNEISTWIDDQETVAKLALGDNLHIVNKQIMDYWWDGTDLRAFETELPDMSQIMTILGTATGGEQKTFNSTIHSVEIMVQNYDNNSVVCADSGVKAIQDINVSILDEAMLLEADKTELIDAFSKTEADAFLDDKLYVSDQINANIKQEDDALQLLNADKSLLIDAYTKGEADNLLCNKVNSGVSYSKGENNALLLLKADKKQLIDAYTKIETNNLLNNKADSGVSYTKGKDDVFLLLKADKTQLIDAYTKGEADNLLNNKVDSGVLCTNGEDDDLLLLKANQSTTYTKIETDYLISLIKFCDVDLSGSTTLSTSQTITANKTFNNACRFVSSLDEMSLITGSLFIKSGADDSDILLGAGGTNPISEFSSSVDEPTDDDYITLGAVQSEFVSSIYSGSINGNLTATQFIQSGKDDISSTSKQEGFAPSMSIKIGILPTQCVSTVSEFYMSVGDPYGRFKHHITNTGEIRCYTVGASWIEQISFSDERLLDAAGLSDFPELCAYIKELYPKPFEQQLHPIPIGDQALQQQVKNNEDIINGSGDGSNEVFEPPVSNAITKLDLSSQLQRQSFLASSGSDPQLIVYDDRFTLTASYATTGLFPCGCQLDGYLFKSYPPDARSKLGDSVIALVGTYISNTYNIFCYIDQNGPYIQYAPDNYHQILLSCLTLHIIN</sequence>
<organism evidence="1 2">
    <name type="scientific">Streblomastix strix</name>
    <dbReference type="NCBI Taxonomy" id="222440"/>
    <lineage>
        <taxon>Eukaryota</taxon>
        <taxon>Metamonada</taxon>
        <taxon>Preaxostyla</taxon>
        <taxon>Oxymonadida</taxon>
        <taxon>Streblomastigidae</taxon>
        <taxon>Streblomastix</taxon>
    </lineage>
</organism>
<dbReference type="AlphaFoldDB" id="A0A5J4VP46"/>
<reference evidence="1 2" key="1">
    <citation type="submission" date="2019-03" db="EMBL/GenBank/DDBJ databases">
        <title>Single cell metagenomics reveals metabolic interactions within the superorganism composed of flagellate Streblomastix strix and complex community of Bacteroidetes bacteria on its surface.</title>
        <authorList>
            <person name="Treitli S.C."/>
            <person name="Kolisko M."/>
            <person name="Husnik F."/>
            <person name="Keeling P."/>
            <person name="Hampl V."/>
        </authorList>
    </citation>
    <scope>NUCLEOTIDE SEQUENCE [LARGE SCALE GENOMIC DNA]</scope>
    <source>
        <strain evidence="1">ST1C</strain>
    </source>
</reference>
<name>A0A5J4VP46_9EUKA</name>
<comment type="caution">
    <text evidence="1">The sequence shown here is derived from an EMBL/GenBank/DDBJ whole genome shotgun (WGS) entry which is preliminary data.</text>
</comment>